<organism evidence="1 2">
    <name type="scientific">Alkalibaculum sporogenes</name>
    <dbReference type="NCBI Taxonomy" id="2655001"/>
    <lineage>
        <taxon>Bacteria</taxon>
        <taxon>Bacillati</taxon>
        <taxon>Bacillota</taxon>
        <taxon>Clostridia</taxon>
        <taxon>Eubacteriales</taxon>
        <taxon>Eubacteriaceae</taxon>
        <taxon>Alkalibaculum</taxon>
    </lineage>
</organism>
<dbReference type="EMBL" id="WHNX01000007">
    <property type="protein sequence ID" value="MPW25318.1"/>
    <property type="molecule type" value="Genomic_DNA"/>
</dbReference>
<proteinExistence type="predicted"/>
<dbReference type="Proteomes" id="UP000440004">
    <property type="component" value="Unassembled WGS sequence"/>
</dbReference>
<evidence type="ECO:0000313" key="2">
    <source>
        <dbReference type="Proteomes" id="UP000440004"/>
    </source>
</evidence>
<reference evidence="1 2" key="1">
    <citation type="submission" date="2019-10" db="EMBL/GenBank/DDBJ databases">
        <title>Alkalibaculum tamaniensis sp.nov., a new alkaliphilic acetogen, isolated on methoxylated aromatics from a mud volcano.</title>
        <authorList>
            <person name="Khomyakova M.A."/>
            <person name="Merkel A.Y."/>
            <person name="Bonch-Osmolovskaya E.A."/>
            <person name="Slobodkin A.I."/>
        </authorList>
    </citation>
    <scope>NUCLEOTIDE SEQUENCE [LARGE SCALE GENOMIC DNA]</scope>
    <source>
        <strain evidence="1 2">M08DMB</strain>
    </source>
</reference>
<evidence type="ECO:0000313" key="1">
    <source>
        <dbReference type="EMBL" id="MPW25318.1"/>
    </source>
</evidence>
<gene>
    <name evidence="1" type="ORF">GC105_05915</name>
</gene>
<accession>A0A6A7K761</accession>
<dbReference type="AlphaFoldDB" id="A0A6A7K761"/>
<name>A0A6A7K761_9FIRM</name>
<comment type="caution">
    <text evidence="1">The sequence shown here is derived from an EMBL/GenBank/DDBJ whole genome shotgun (WGS) entry which is preliminary data.</text>
</comment>
<keyword evidence="2" id="KW-1185">Reference proteome</keyword>
<dbReference type="RefSeq" id="WP_152802699.1">
    <property type="nucleotide sequence ID" value="NZ_WHNX01000007.1"/>
</dbReference>
<protein>
    <submittedName>
        <fullName evidence="1">Uncharacterized protein</fullName>
    </submittedName>
</protein>
<sequence>MSLSKKSKLRTVLNNPEGKLILENYFSEALKSPLLKMALGYTIEELAQKAGKKNVPDALLEQIDIELRKI</sequence>